<dbReference type="SUPFAM" id="SSF88659">
    <property type="entry name" value="Sigma3 and sigma4 domains of RNA polymerase sigma factors"/>
    <property type="match status" value="1"/>
</dbReference>
<dbReference type="AlphaFoldDB" id="A0A7X1EB54"/>
<protein>
    <submittedName>
        <fullName evidence="8">Sigma-70 family RNA polymerase sigma factor</fullName>
    </submittedName>
</protein>
<dbReference type="InterPro" id="IPR039425">
    <property type="entry name" value="RNA_pol_sigma-70-like"/>
</dbReference>
<dbReference type="CDD" id="cd06171">
    <property type="entry name" value="Sigma70_r4"/>
    <property type="match status" value="1"/>
</dbReference>
<dbReference type="NCBIfam" id="TIGR02937">
    <property type="entry name" value="sigma70-ECF"/>
    <property type="match status" value="1"/>
</dbReference>
<sequence>MNDTTLQDWETFYDERAGKMLLFAKQFVGCVATAEDVVQDGFLRFWKGRKSHPADRLESYLYGCIRWAALDLLRRSKRSKIREETYSADEQPEGTVEAFECPVESKETAALVSSALEQLNAEQREVVVLKVWAGLTLKEIGEALEISPNTVSSRYRYALEALRKEMGALER</sequence>
<dbReference type="Pfam" id="PF04545">
    <property type="entry name" value="Sigma70_r4"/>
    <property type="match status" value="1"/>
</dbReference>
<evidence type="ECO:0000256" key="1">
    <source>
        <dbReference type="ARBA" id="ARBA00010641"/>
    </source>
</evidence>
<dbReference type="RefSeq" id="WP_185661321.1">
    <property type="nucleotide sequence ID" value="NZ_CAWPOO010000013.1"/>
</dbReference>
<evidence type="ECO:0000256" key="3">
    <source>
        <dbReference type="ARBA" id="ARBA00023082"/>
    </source>
</evidence>
<dbReference type="InterPro" id="IPR013324">
    <property type="entry name" value="RNA_pol_sigma_r3/r4-like"/>
</dbReference>
<feature type="domain" description="RNA polymerase sigma-70 region 2" evidence="6">
    <location>
        <begin position="22"/>
        <end position="78"/>
    </location>
</feature>
<name>A0A7X1EB54_9BACT</name>
<dbReference type="InterPro" id="IPR007630">
    <property type="entry name" value="RNA_pol_sigma70_r4"/>
</dbReference>
<dbReference type="PANTHER" id="PTHR43133">
    <property type="entry name" value="RNA POLYMERASE ECF-TYPE SIGMA FACTO"/>
    <property type="match status" value="1"/>
</dbReference>
<dbReference type="Pfam" id="PF04542">
    <property type="entry name" value="Sigma70_r2"/>
    <property type="match status" value="1"/>
</dbReference>
<dbReference type="EMBL" id="JACHVC010000013">
    <property type="protein sequence ID" value="MBC2607432.1"/>
    <property type="molecule type" value="Genomic_DNA"/>
</dbReference>
<accession>A0A7X1EB54</accession>
<dbReference type="PANTHER" id="PTHR43133:SF46">
    <property type="entry name" value="RNA POLYMERASE SIGMA-70 FACTOR ECF SUBFAMILY"/>
    <property type="match status" value="1"/>
</dbReference>
<keyword evidence="2" id="KW-0805">Transcription regulation</keyword>
<keyword evidence="5" id="KW-0804">Transcription</keyword>
<evidence type="ECO:0000313" key="8">
    <source>
        <dbReference type="EMBL" id="MBC2607432.1"/>
    </source>
</evidence>
<dbReference type="GO" id="GO:0003677">
    <property type="term" value="F:DNA binding"/>
    <property type="evidence" value="ECO:0007669"/>
    <property type="project" value="UniProtKB-KW"/>
</dbReference>
<proteinExistence type="inferred from homology"/>
<evidence type="ECO:0000313" key="9">
    <source>
        <dbReference type="Proteomes" id="UP000526501"/>
    </source>
</evidence>
<reference evidence="8 9" key="1">
    <citation type="submission" date="2020-07" db="EMBL/GenBank/DDBJ databases">
        <authorList>
            <person name="Feng X."/>
        </authorList>
    </citation>
    <scope>NUCLEOTIDE SEQUENCE [LARGE SCALE GENOMIC DNA]</scope>
    <source>
        <strain evidence="8 9">JCM23202</strain>
    </source>
</reference>
<gene>
    <name evidence="8" type="ORF">H5P27_15370</name>
</gene>
<dbReference type="Gene3D" id="1.10.1740.10">
    <property type="match status" value="1"/>
</dbReference>
<evidence type="ECO:0000256" key="2">
    <source>
        <dbReference type="ARBA" id="ARBA00023015"/>
    </source>
</evidence>
<comment type="similarity">
    <text evidence="1">Belongs to the sigma-70 factor family. ECF subfamily.</text>
</comment>
<dbReference type="GO" id="GO:0016987">
    <property type="term" value="F:sigma factor activity"/>
    <property type="evidence" value="ECO:0007669"/>
    <property type="project" value="UniProtKB-KW"/>
</dbReference>
<dbReference type="SUPFAM" id="SSF88946">
    <property type="entry name" value="Sigma2 domain of RNA polymerase sigma factors"/>
    <property type="match status" value="1"/>
</dbReference>
<evidence type="ECO:0000259" key="7">
    <source>
        <dbReference type="Pfam" id="PF04545"/>
    </source>
</evidence>
<dbReference type="InterPro" id="IPR014284">
    <property type="entry name" value="RNA_pol_sigma-70_dom"/>
</dbReference>
<feature type="domain" description="RNA polymerase sigma-70 region 4" evidence="7">
    <location>
        <begin position="115"/>
        <end position="164"/>
    </location>
</feature>
<evidence type="ECO:0000256" key="4">
    <source>
        <dbReference type="ARBA" id="ARBA00023125"/>
    </source>
</evidence>
<dbReference type="Proteomes" id="UP000526501">
    <property type="component" value="Unassembled WGS sequence"/>
</dbReference>
<keyword evidence="4" id="KW-0238">DNA-binding</keyword>
<dbReference type="Gene3D" id="1.10.10.10">
    <property type="entry name" value="Winged helix-like DNA-binding domain superfamily/Winged helix DNA-binding domain"/>
    <property type="match status" value="1"/>
</dbReference>
<dbReference type="GO" id="GO:0006352">
    <property type="term" value="P:DNA-templated transcription initiation"/>
    <property type="evidence" value="ECO:0007669"/>
    <property type="project" value="InterPro"/>
</dbReference>
<dbReference type="InterPro" id="IPR036388">
    <property type="entry name" value="WH-like_DNA-bd_sf"/>
</dbReference>
<keyword evidence="3" id="KW-0731">Sigma factor</keyword>
<evidence type="ECO:0000259" key="6">
    <source>
        <dbReference type="Pfam" id="PF04542"/>
    </source>
</evidence>
<keyword evidence="9" id="KW-1185">Reference proteome</keyword>
<dbReference type="InterPro" id="IPR013325">
    <property type="entry name" value="RNA_pol_sigma_r2"/>
</dbReference>
<comment type="caution">
    <text evidence="8">The sequence shown here is derived from an EMBL/GenBank/DDBJ whole genome shotgun (WGS) entry which is preliminary data.</text>
</comment>
<dbReference type="InterPro" id="IPR007627">
    <property type="entry name" value="RNA_pol_sigma70_r2"/>
</dbReference>
<organism evidence="8 9">
    <name type="scientific">Pelagicoccus albus</name>
    <dbReference type="NCBI Taxonomy" id="415222"/>
    <lineage>
        <taxon>Bacteria</taxon>
        <taxon>Pseudomonadati</taxon>
        <taxon>Verrucomicrobiota</taxon>
        <taxon>Opitutia</taxon>
        <taxon>Puniceicoccales</taxon>
        <taxon>Pelagicoccaceae</taxon>
        <taxon>Pelagicoccus</taxon>
    </lineage>
</organism>
<evidence type="ECO:0000256" key="5">
    <source>
        <dbReference type="ARBA" id="ARBA00023163"/>
    </source>
</evidence>